<evidence type="ECO:0000256" key="6">
    <source>
        <dbReference type="SAM" id="Phobius"/>
    </source>
</evidence>
<evidence type="ECO:0000256" key="2">
    <source>
        <dbReference type="ARBA" id="ARBA00022692"/>
    </source>
</evidence>
<keyword evidence="8" id="KW-1185">Reference proteome</keyword>
<evidence type="ECO:0000256" key="5">
    <source>
        <dbReference type="SAM" id="MobiDB-lite"/>
    </source>
</evidence>
<feature type="transmembrane region" description="Helical" evidence="6">
    <location>
        <begin position="156"/>
        <end position="174"/>
    </location>
</feature>
<dbReference type="PANTHER" id="PTHR34292">
    <property type="entry name" value="OUTER SPORE WALL PROTEIN LDS1"/>
    <property type="match status" value="1"/>
</dbReference>
<accession>A0A9P3HB72</accession>
<name>A0A9P3HB72_9FUNG</name>
<sequence length="363" mass="40847">MAVILPSSYPVQGIVYLIAHPQLLTSLICPILLTLVWGLAAFIFGFAFLLKLQAHALIVAKCPAAVAWIVAIIFVLLEIAVMVILFYLIVLPIYQDALFDRVLKLRGLRHVLKKNEGNDMRKCLRGVNGGLVVVFFQIVVMLLTFPVNVVPVLGQIVYVFLNGWIFTFAVRFHYDVEIRYISVLQSREEAWARRQEYTSFGSVAFALEMIPLANLFFMWTNIVGAALWVADEIEKEESRLQNLSSSQSLMGNGDNSASHIVRPEPPRITPQSQQHPSQQPTLQQQHSQHSQQHDAPPTYTPGNHFTVVPMDGVPQQQQHHQYPPQSSVQHQQSFGHPGQSSSNVFAQHGSPRIQPKNKKHPEI</sequence>
<dbReference type="Pfam" id="PF07264">
    <property type="entry name" value="EI24"/>
    <property type="match status" value="1"/>
</dbReference>
<comment type="subcellular location">
    <subcellularLocation>
        <location evidence="1">Membrane</location>
        <topology evidence="1">Multi-pass membrane protein</topology>
    </subcellularLocation>
</comment>
<feature type="transmembrane region" description="Helical" evidence="6">
    <location>
        <begin position="23"/>
        <end position="50"/>
    </location>
</feature>
<evidence type="ECO:0000256" key="1">
    <source>
        <dbReference type="ARBA" id="ARBA00004141"/>
    </source>
</evidence>
<proteinExistence type="predicted"/>
<feature type="compositionally biased region" description="Low complexity" evidence="5">
    <location>
        <begin position="270"/>
        <end position="290"/>
    </location>
</feature>
<protein>
    <submittedName>
        <fullName evidence="7">CysZ protein</fullName>
    </submittedName>
</protein>
<organism evidence="7 8">
    <name type="scientific">Entomortierella parvispora</name>
    <dbReference type="NCBI Taxonomy" id="205924"/>
    <lineage>
        <taxon>Eukaryota</taxon>
        <taxon>Fungi</taxon>
        <taxon>Fungi incertae sedis</taxon>
        <taxon>Mucoromycota</taxon>
        <taxon>Mortierellomycotina</taxon>
        <taxon>Mortierellomycetes</taxon>
        <taxon>Mortierellales</taxon>
        <taxon>Mortierellaceae</taxon>
        <taxon>Entomortierella</taxon>
    </lineage>
</organism>
<keyword evidence="3 6" id="KW-1133">Transmembrane helix</keyword>
<dbReference type="AlphaFoldDB" id="A0A9P3HB72"/>
<comment type="caution">
    <text evidence="7">The sequence shown here is derived from an EMBL/GenBank/DDBJ whole genome shotgun (WGS) entry which is preliminary data.</text>
</comment>
<evidence type="ECO:0000313" key="7">
    <source>
        <dbReference type="EMBL" id="GJJ73381.1"/>
    </source>
</evidence>
<evidence type="ECO:0000313" key="8">
    <source>
        <dbReference type="Proteomes" id="UP000827284"/>
    </source>
</evidence>
<dbReference type="OrthoDB" id="10012223at2759"/>
<reference evidence="7" key="1">
    <citation type="submission" date="2021-11" db="EMBL/GenBank/DDBJ databases">
        <authorList>
            <person name="Herlambang A."/>
            <person name="Guo Y."/>
            <person name="Takashima Y."/>
            <person name="Nishizawa T."/>
        </authorList>
    </citation>
    <scope>NUCLEOTIDE SEQUENCE</scope>
    <source>
        <strain evidence="7">E1425</strain>
    </source>
</reference>
<gene>
    <name evidence="7" type="ORF">EMPS_05739</name>
</gene>
<keyword evidence="2 6" id="KW-0812">Transmembrane</keyword>
<evidence type="ECO:0000256" key="4">
    <source>
        <dbReference type="ARBA" id="ARBA00023136"/>
    </source>
</evidence>
<feature type="region of interest" description="Disordered" evidence="5">
    <location>
        <begin position="241"/>
        <end position="363"/>
    </location>
</feature>
<reference evidence="7" key="2">
    <citation type="journal article" date="2022" name="Microbiol. Resour. Announc.">
        <title>Whole-Genome Sequence of Entomortierella parvispora E1425, a Mucoromycotan Fungus Associated with Burkholderiaceae-Related Endosymbiotic Bacteria.</title>
        <authorList>
            <person name="Herlambang A."/>
            <person name="Guo Y."/>
            <person name="Takashima Y."/>
            <person name="Narisawa K."/>
            <person name="Ohta H."/>
            <person name="Nishizawa T."/>
        </authorList>
    </citation>
    <scope>NUCLEOTIDE SEQUENCE</scope>
    <source>
        <strain evidence="7">E1425</strain>
    </source>
</reference>
<keyword evidence="4 6" id="KW-0472">Membrane</keyword>
<feature type="compositionally biased region" description="Low complexity" evidence="5">
    <location>
        <begin position="314"/>
        <end position="333"/>
    </location>
</feature>
<dbReference type="InterPro" id="IPR052786">
    <property type="entry name" value="Spore_wall_assembly"/>
</dbReference>
<dbReference type="PANTHER" id="PTHR34292:SF2">
    <property type="entry name" value="OUTER SPORE WALL PROTEIN LDS1"/>
    <property type="match status" value="1"/>
</dbReference>
<feature type="transmembrane region" description="Helical" evidence="6">
    <location>
        <begin position="62"/>
        <end position="90"/>
    </location>
</feature>
<dbReference type="Proteomes" id="UP000827284">
    <property type="component" value="Unassembled WGS sequence"/>
</dbReference>
<dbReference type="InterPro" id="IPR059112">
    <property type="entry name" value="CysZ/EI24"/>
</dbReference>
<dbReference type="EMBL" id="BQFW01000008">
    <property type="protein sequence ID" value="GJJ73381.1"/>
    <property type="molecule type" value="Genomic_DNA"/>
</dbReference>
<feature type="transmembrane region" description="Helical" evidence="6">
    <location>
        <begin position="129"/>
        <end position="149"/>
    </location>
</feature>
<evidence type="ECO:0000256" key="3">
    <source>
        <dbReference type="ARBA" id="ARBA00022989"/>
    </source>
</evidence>